<sequence length="567" mass="63209">MSASSNIEMKMPVIEQKVGVKGSDVYDSTGSALLDLSVMLVRGLSDDKITAGVDAVLKQPSSLEDLCVLIFQTRNIRGGKGERTLAYELIKSLAKKNYQLSLDLLPLFSHYGCWRDLFKLSETKEFTDHVVDITLQQFAKDKVAMAENKSVSLLAKWAPREKTHNGPLAKVLAKRLFPLVLILSEQMKAYRKMLSAMNKHLETVEVLMCDQRFAEIDPAHVPGRALQKYNRAFLNQTSTFQNGKLNPHPGNGVRSDAADRVEGATHFSEHFAAAAKGDVVLKGADTVYPHEVIKSVYEGRSSENERNLRLGQWLAFVNKALAGGALKNCLAMCDFSGSMDGLPKMVSLALGLLIAEVSGSNKILTFDSVPQWHAFNPAHNLYEKVVSIGNIGHGLSTDFQKAMDLVLADIKARRCLPEDVPKDLIVFTDMGWDQAYSSSEKSPYTDNSYRHNVKTEGWQTHIQMIRENFKRAGEDLHGVPFQPPRIVIWNLRAEYSDFHARADEEGVVMLSGWSPALFKVLQEKGVEVLTPIAALRLQLDDPMYQPVRDLVRKHLDSLNAVNLQWGC</sequence>
<evidence type="ECO:0008006" key="4">
    <source>
        <dbReference type="Google" id="ProtNLM"/>
    </source>
</evidence>
<dbReference type="Pfam" id="PF11443">
    <property type="entry name" value="DUF2828"/>
    <property type="match status" value="1"/>
</dbReference>
<dbReference type="AlphaFoldDB" id="A0A6C0BJJ8"/>
<name>A0A6C0BJJ8_9ZZZZ</name>
<dbReference type="Gene3D" id="3.40.50.410">
    <property type="entry name" value="von Willebrand factor, type A domain"/>
    <property type="match status" value="1"/>
</dbReference>
<feature type="domain" description="DUF7788" evidence="2">
    <location>
        <begin position="328"/>
        <end position="525"/>
    </location>
</feature>
<evidence type="ECO:0000259" key="2">
    <source>
        <dbReference type="Pfam" id="PF25043"/>
    </source>
</evidence>
<dbReference type="Pfam" id="PF25043">
    <property type="entry name" value="DUF7788"/>
    <property type="match status" value="1"/>
</dbReference>
<dbReference type="PANTHER" id="PTHR31373:SF27">
    <property type="entry name" value="TROVE DOMAIN-CONTAINING PROTEIN"/>
    <property type="match status" value="1"/>
</dbReference>
<feature type="domain" description="DUF2828" evidence="1">
    <location>
        <begin position="132"/>
        <end position="236"/>
    </location>
</feature>
<dbReference type="PANTHER" id="PTHR31373">
    <property type="entry name" value="OS06G0652100 PROTEIN"/>
    <property type="match status" value="1"/>
</dbReference>
<reference evidence="3" key="1">
    <citation type="journal article" date="2020" name="Nature">
        <title>Giant virus diversity and host interactions through global metagenomics.</title>
        <authorList>
            <person name="Schulz F."/>
            <person name="Roux S."/>
            <person name="Paez-Espino D."/>
            <person name="Jungbluth S."/>
            <person name="Walsh D.A."/>
            <person name="Denef V.J."/>
            <person name="McMahon K.D."/>
            <person name="Konstantinidis K.T."/>
            <person name="Eloe-Fadrosh E.A."/>
            <person name="Kyrpides N.C."/>
            <person name="Woyke T."/>
        </authorList>
    </citation>
    <scope>NUCLEOTIDE SEQUENCE</scope>
    <source>
        <strain evidence="3">GVMAG-M-3300013006-15</strain>
    </source>
</reference>
<proteinExistence type="predicted"/>
<organism evidence="3">
    <name type="scientific">viral metagenome</name>
    <dbReference type="NCBI Taxonomy" id="1070528"/>
    <lineage>
        <taxon>unclassified sequences</taxon>
        <taxon>metagenomes</taxon>
        <taxon>organismal metagenomes</taxon>
    </lineage>
</organism>
<evidence type="ECO:0000313" key="3">
    <source>
        <dbReference type="EMBL" id="QHS91503.1"/>
    </source>
</evidence>
<protein>
    <recommendedName>
        <fullName evidence="4">TROVE domain-containing protein</fullName>
    </recommendedName>
</protein>
<evidence type="ECO:0000259" key="1">
    <source>
        <dbReference type="Pfam" id="PF11443"/>
    </source>
</evidence>
<dbReference type="InterPro" id="IPR056690">
    <property type="entry name" value="DUF7788"/>
</dbReference>
<accession>A0A6C0BJJ8</accession>
<dbReference type="InterPro" id="IPR058580">
    <property type="entry name" value="DUF2828"/>
</dbReference>
<dbReference type="EMBL" id="MN739162">
    <property type="protein sequence ID" value="QHS91503.1"/>
    <property type="molecule type" value="Genomic_DNA"/>
</dbReference>
<dbReference type="InterPro" id="IPR011205">
    <property type="entry name" value="UCP015417_vWA"/>
</dbReference>
<dbReference type="InterPro" id="IPR036465">
    <property type="entry name" value="vWFA_dom_sf"/>
</dbReference>